<dbReference type="AlphaFoldDB" id="G3GYT1"/>
<gene>
    <name evidence="1" type="ORF">I79_002909</name>
</gene>
<accession>G3GYT1</accession>
<proteinExistence type="predicted"/>
<name>G3GYT1_CRIGR</name>
<sequence>MSRTVGTKRAQRLWARPVCLRNRFKAEIPFLFEQQKGEREPSLFLVSASLSRRRMLWRRYACRLSVGGSCQKHLWLEKSLAPISSSTLRPRLSNIII</sequence>
<dbReference type="Proteomes" id="UP000001075">
    <property type="component" value="Unassembled WGS sequence"/>
</dbReference>
<organism evidence="1 2">
    <name type="scientific">Cricetulus griseus</name>
    <name type="common">Chinese hamster</name>
    <name type="synonym">Cricetulus barabensis griseus</name>
    <dbReference type="NCBI Taxonomy" id="10029"/>
    <lineage>
        <taxon>Eukaryota</taxon>
        <taxon>Metazoa</taxon>
        <taxon>Chordata</taxon>
        <taxon>Craniata</taxon>
        <taxon>Vertebrata</taxon>
        <taxon>Euteleostomi</taxon>
        <taxon>Mammalia</taxon>
        <taxon>Eutheria</taxon>
        <taxon>Euarchontoglires</taxon>
        <taxon>Glires</taxon>
        <taxon>Rodentia</taxon>
        <taxon>Myomorpha</taxon>
        <taxon>Muroidea</taxon>
        <taxon>Cricetidae</taxon>
        <taxon>Cricetinae</taxon>
        <taxon>Cricetulus</taxon>
    </lineage>
</organism>
<evidence type="ECO:0000313" key="2">
    <source>
        <dbReference type="Proteomes" id="UP000001075"/>
    </source>
</evidence>
<protein>
    <submittedName>
        <fullName evidence="1">Uncharacterized protein</fullName>
    </submittedName>
</protein>
<dbReference type="InParanoid" id="G3GYT1"/>
<evidence type="ECO:0000313" key="1">
    <source>
        <dbReference type="EMBL" id="EGV94548.1"/>
    </source>
</evidence>
<dbReference type="EMBL" id="JH000068">
    <property type="protein sequence ID" value="EGV94548.1"/>
    <property type="molecule type" value="Genomic_DNA"/>
</dbReference>
<reference evidence="2" key="1">
    <citation type="journal article" date="2011" name="Nat. Biotechnol.">
        <title>The genomic sequence of the Chinese hamster ovary (CHO)-K1 cell line.</title>
        <authorList>
            <person name="Xu X."/>
            <person name="Nagarajan H."/>
            <person name="Lewis N.E."/>
            <person name="Pan S."/>
            <person name="Cai Z."/>
            <person name="Liu X."/>
            <person name="Chen W."/>
            <person name="Xie M."/>
            <person name="Wang W."/>
            <person name="Hammond S."/>
            <person name="Andersen M.R."/>
            <person name="Neff N."/>
            <person name="Passarelli B."/>
            <person name="Koh W."/>
            <person name="Fan H.C."/>
            <person name="Wang J."/>
            <person name="Gui Y."/>
            <person name="Lee K.H."/>
            <person name="Betenbaugh M.J."/>
            <person name="Quake S.R."/>
            <person name="Famili I."/>
            <person name="Palsson B.O."/>
            <person name="Wang J."/>
        </authorList>
    </citation>
    <scope>NUCLEOTIDE SEQUENCE [LARGE SCALE GENOMIC DNA]</scope>
    <source>
        <strain evidence="2">CHO K1 cell line</strain>
    </source>
</reference>